<reference evidence="3 4" key="1">
    <citation type="submission" date="2017-04" db="EMBL/GenBank/DDBJ databases">
        <title>Draft genome sequence of Marssonina coronaria NL1: causal agent of apple blotch.</title>
        <authorList>
            <person name="Cheng Q."/>
        </authorList>
    </citation>
    <scope>NUCLEOTIDE SEQUENCE [LARGE SCALE GENOMIC DNA]</scope>
    <source>
        <strain evidence="3 4">NL1</strain>
    </source>
</reference>
<dbReference type="EMBL" id="MZNU01000132">
    <property type="protein sequence ID" value="OWP04158.1"/>
    <property type="molecule type" value="Genomic_DNA"/>
</dbReference>
<feature type="compositionally biased region" description="Basic and acidic residues" evidence="1">
    <location>
        <begin position="489"/>
        <end position="507"/>
    </location>
</feature>
<feature type="compositionally biased region" description="Basic and acidic residues" evidence="1">
    <location>
        <begin position="332"/>
        <end position="345"/>
    </location>
</feature>
<feature type="compositionally biased region" description="Basic residues" evidence="1">
    <location>
        <begin position="427"/>
        <end position="438"/>
    </location>
</feature>
<organism evidence="3 4">
    <name type="scientific">Diplocarpon coronariae</name>
    <dbReference type="NCBI Taxonomy" id="2795749"/>
    <lineage>
        <taxon>Eukaryota</taxon>
        <taxon>Fungi</taxon>
        <taxon>Dikarya</taxon>
        <taxon>Ascomycota</taxon>
        <taxon>Pezizomycotina</taxon>
        <taxon>Leotiomycetes</taxon>
        <taxon>Helotiales</taxon>
        <taxon>Drepanopezizaceae</taxon>
        <taxon>Diplocarpon</taxon>
    </lineage>
</organism>
<feature type="compositionally biased region" description="Basic and acidic residues" evidence="1">
    <location>
        <begin position="532"/>
        <end position="542"/>
    </location>
</feature>
<accession>A0A218Z842</accession>
<dbReference type="InParanoid" id="A0A218Z842"/>
<gene>
    <name evidence="3" type="ORF">B2J93_367</name>
</gene>
<dbReference type="Proteomes" id="UP000242519">
    <property type="component" value="Unassembled WGS sequence"/>
</dbReference>
<evidence type="ECO:0000313" key="4">
    <source>
        <dbReference type="Proteomes" id="UP000242519"/>
    </source>
</evidence>
<evidence type="ECO:0000313" key="3">
    <source>
        <dbReference type="EMBL" id="OWP04158.1"/>
    </source>
</evidence>
<sequence length="582" mass="65060">MKNAQIPKVETGSPKLAKRRGQVSASLYVPADPQHTESEENTTARPTRKPGVKVLSSSTPVDFIAGIFLRLYNSAILPEPHRRPAFPCCKNQRRTRRADDHENFLERLRLRPPVTMQAPPQPPPAADAEKDAKAYYGYLFEADKKPTKVLDALLRAIAGYISAEIGNRDERALTPDKLASFYKAVGGNYDSLFVDVPHPSISWIYASIGCQHSLLPTSNDFTPPSIPALTPRGFVRWQSIEILLGPEEHVPFIQNAIRLFPIVHPSTGLPFPFPLPQEAFPLVPDAEVSKWHDQCARELRQRATPTEEDIRPNLHPKPKVQGGYIHVRPSRVSRDSSYFERERPTRPPPPSRPVAYHHVSSAGYVPTPVRPELSRSPSHRARQFRAPEDTTTARGRRASFPPPRRIPSPSPVGSPPQTRYPEERERRHSHPRHAHRRGSMSEDASSSEDGGAPMVDRRRRRRSYAHEPPRPPVAVRYSSAAPPPPPSILEHRKSGERERDRDREAEHRKRKGFPSIPIDISGKLSAPFLLGKRGERTKERPARSSSRSGGSGNVRWKDLDVGAVKGLWGEASGGSVEDDVGL</sequence>
<dbReference type="PANTHER" id="PTHR39611">
    <property type="entry name" value="HYDROXYPROLINE-RICH GLYCOPROTEIN DZ-HRGP-RELATED"/>
    <property type="match status" value="1"/>
</dbReference>
<keyword evidence="4" id="KW-1185">Reference proteome</keyword>
<name>A0A218Z842_9HELO</name>
<evidence type="ECO:0000256" key="1">
    <source>
        <dbReference type="SAM" id="MobiDB-lite"/>
    </source>
</evidence>
<proteinExistence type="predicted"/>
<protein>
    <recommendedName>
        <fullName evidence="2">DUF7514 domain-containing protein</fullName>
    </recommendedName>
</protein>
<comment type="caution">
    <text evidence="3">The sequence shown here is derived from an EMBL/GenBank/DDBJ whole genome shotgun (WGS) entry which is preliminary data.</text>
</comment>
<evidence type="ECO:0000259" key="2">
    <source>
        <dbReference type="Pfam" id="PF24355"/>
    </source>
</evidence>
<dbReference type="Pfam" id="PF24355">
    <property type="entry name" value="DUF7514"/>
    <property type="match status" value="1"/>
</dbReference>
<feature type="region of interest" description="Disordered" evidence="1">
    <location>
        <begin position="1"/>
        <end position="53"/>
    </location>
</feature>
<dbReference type="OrthoDB" id="5420895at2759"/>
<dbReference type="InterPro" id="IPR055936">
    <property type="entry name" value="DUF7514"/>
</dbReference>
<feature type="region of interest" description="Disordered" evidence="1">
    <location>
        <begin position="302"/>
        <end position="556"/>
    </location>
</feature>
<feature type="compositionally biased region" description="Pro residues" evidence="1">
    <location>
        <begin position="400"/>
        <end position="414"/>
    </location>
</feature>
<dbReference type="PANTHER" id="PTHR39611:SF2">
    <property type="entry name" value="HYDROXYPROLINE-RICH GLYCOPROTEIN DZ-HRGP"/>
    <property type="match status" value="1"/>
</dbReference>
<dbReference type="AlphaFoldDB" id="A0A218Z842"/>
<feature type="domain" description="DUF7514" evidence="2">
    <location>
        <begin position="137"/>
        <end position="296"/>
    </location>
</feature>